<dbReference type="InterPro" id="IPR018392">
    <property type="entry name" value="LysM"/>
</dbReference>
<dbReference type="InterPro" id="IPR001841">
    <property type="entry name" value="Znf_RING"/>
</dbReference>
<dbReference type="InterPro" id="IPR045030">
    <property type="entry name" value="LYSM1-4"/>
</dbReference>
<keyword evidence="1" id="KW-0479">Metal-binding</keyword>
<dbReference type="EMBL" id="JAVRRL010000008">
    <property type="protein sequence ID" value="KAK5116439.1"/>
    <property type="molecule type" value="Genomic_DNA"/>
</dbReference>
<keyword evidence="1" id="KW-0862">Zinc</keyword>
<dbReference type="PROSITE" id="PS51782">
    <property type="entry name" value="LYSM"/>
    <property type="match status" value="1"/>
</dbReference>
<evidence type="ECO:0000259" key="4">
    <source>
        <dbReference type="PROSITE" id="PS51782"/>
    </source>
</evidence>
<feature type="region of interest" description="Disordered" evidence="2">
    <location>
        <begin position="64"/>
        <end position="117"/>
    </location>
</feature>
<dbReference type="PROSITE" id="PS50089">
    <property type="entry name" value="ZF_RING_2"/>
    <property type="match status" value="1"/>
</dbReference>
<proteinExistence type="predicted"/>
<dbReference type="PANTHER" id="PTHR20932:SF31">
    <property type="entry name" value="RING-TYPE DOMAIN-CONTAINING PROTEIN"/>
    <property type="match status" value="1"/>
</dbReference>
<evidence type="ECO:0000259" key="3">
    <source>
        <dbReference type="PROSITE" id="PS50089"/>
    </source>
</evidence>
<comment type="caution">
    <text evidence="5">The sequence shown here is derived from an EMBL/GenBank/DDBJ whole genome shotgun (WGS) entry which is preliminary data.</text>
</comment>
<dbReference type="Gene3D" id="3.10.350.10">
    <property type="entry name" value="LysM domain"/>
    <property type="match status" value="1"/>
</dbReference>
<dbReference type="Proteomes" id="UP001310890">
    <property type="component" value="Unassembled WGS sequence"/>
</dbReference>
<feature type="domain" description="RING-type" evidence="3">
    <location>
        <begin position="6"/>
        <end position="57"/>
    </location>
</feature>
<name>A0AAN7TGY5_9PEZI</name>
<dbReference type="GO" id="GO:0008270">
    <property type="term" value="F:zinc ion binding"/>
    <property type="evidence" value="ECO:0007669"/>
    <property type="project" value="UniProtKB-KW"/>
</dbReference>
<reference evidence="5" key="1">
    <citation type="submission" date="2023-08" db="EMBL/GenBank/DDBJ databases">
        <title>Black Yeasts Isolated from many extreme environments.</title>
        <authorList>
            <person name="Coleine C."/>
            <person name="Stajich J.E."/>
            <person name="Selbmann L."/>
        </authorList>
    </citation>
    <scope>NUCLEOTIDE SEQUENCE</scope>
    <source>
        <strain evidence="5">CCFEE 5401</strain>
    </source>
</reference>
<evidence type="ECO:0000256" key="2">
    <source>
        <dbReference type="SAM" id="MobiDB-lite"/>
    </source>
</evidence>
<dbReference type="AlphaFoldDB" id="A0AAN7TGY5"/>
<feature type="domain" description="LysM" evidence="4">
    <location>
        <begin position="125"/>
        <end position="169"/>
    </location>
</feature>
<dbReference type="InterPro" id="IPR036779">
    <property type="entry name" value="LysM_dom_sf"/>
</dbReference>
<sequence length="297" mass="33546">MTIPACATCASTYDSPIDPASEKPLLPGRQLPCCHRSICARCLNQNKRYETYCPYCQITTEPSSLPQGLKDPPGYSSFTEQSGPPPREKHNDEQEEEELPAYTPTDSSSHYPNEKSEPIETAPDVLHFLNPEDSMGSLALAYGVPINALRKANNVFSDHLIQGRRTVIIPGEYYKGGISLSPQPPEGEEEEVRRGKVRRWMIAVKVADIPVRLRYDVALLYLQQAEWDLEVAIQAYQDDERWEREHPMEGKRKVGKDKKKKKKEILSVLRMDACDMEKPGNVPSSIWCGRQAGTEEQ</sequence>
<evidence type="ECO:0000256" key="1">
    <source>
        <dbReference type="PROSITE-ProRule" id="PRU00175"/>
    </source>
</evidence>
<gene>
    <name evidence="5" type="ORF">LTR62_007987</name>
</gene>
<evidence type="ECO:0000313" key="5">
    <source>
        <dbReference type="EMBL" id="KAK5116439.1"/>
    </source>
</evidence>
<organism evidence="5 6">
    <name type="scientific">Meristemomyces frigidus</name>
    <dbReference type="NCBI Taxonomy" id="1508187"/>
    <lineage>
        <taxon>Eukaryota</taxon>
        <taxon>Fungi</taxon>
        <taxon>Dikarya</taxon>
        <taxon>Ascomycota</taxon>
        <taxon>Pezizomycotina</taxon>
        <taxon>Dothideomycetes</taxon>
        <taxon>Dothideomycetidae</taxon>
        <taxon>Mycosphaerellales</taxon>
        <taxon>Teratosphaeriaceae</taxon>
        <taxon>Meristemomyces</taxon>
    </lineage>
</organism>
<evidence type="ECO:0000313" key="6">
    <source>
        <dbReference type="Proteomes" id="UP001310890"/>
    </source>
</evidence>
<dbReference type="CDD" id="cd14273">
    <property type="entry name" value="UBA_TAP-C_like"/>
    <property type="match status" value="1"/>
</dbReference>
<dbReference type="CDD" id="cd00118">
    <property type="entry name" value="LysM"/>
    <property type="match status" value="1"/>
</dbReference>
<accession>A0AAN7TGY5</accession>
<keyword evidence="1" id="KW-0863">Zinc-finger</keyword>
<evidence type="ECO:0008006" key="7">
    <source>
        <dbReference type="Google" id="ProtNLM"/>
    </source>
</evidence>
<dbReference type="PANTHER" id="PTHR20932">
    <property type="entry name" value="LYSM AND PUTATIVE PEPTIDOGLYCAN-BINDING DOMAIN-CONTAINING PROTEIN"/>
    <property type="match status" value="1"/>
</dbReference>
<dbReference type="Pfam" id="PF01476">
    <property type="entry name" value="LysM"/>
    <property type="match status" value="1"/>
</dbReference>
<protein>
    <recommendedName>
        <fullName evidence="7">LysM domain-containing protein</fullName>
    </recommendedName>
</protein>